<comment type="function">
    <text evidence="8">Toxic component of a toxin-antitoxin (TA) system. An RNase.</text>
</comment>
<evidence type="ECO:0000313" key="10">
    <source>
        <dbReference type="EMBL" id="GLQ58309.1"/>
    </source>
</evidence>
<keyword evidence="5 8" id="KW-0378">Hydrolase</keyword>
<dbReference type="InterPro" id="IPR002716">
    <property type="entry name" value="PIN_dom"/>
</dbReference>
<reference evidence="11" key="1">
    <citation type="journal article" date="2019" name="Int. J. Syst. Evol. Microbiol.">
        <title>The Global Catalogue of Microorganisms (GCM) 10K type strain sequencing project: providing services to taxonomists for standard genome sequencing and annotation.</title>
        <authorList>
            <consortium name="The Broad Institute Genomics Platform"/>
            <consortium name="The Broad Institute Genome Sequencing Center for Infectious Disease"/>
            <person name="Wu L."/>
            <person name="Ma J."/>
        </authorList>
    </citation>
    <scope>NUCLEOTIDE SEQUENCE [LARGE SCALE GENOMIC DNA]</scope>
    <source>
        <strain evidence="11">NBRC 3271</strain>
    </source>
</reference>
<dbReference type="PANTHER" id="PTHR33653">
    <property type="entry name" value="RIBONUCLEASE VAPC2"/>
    <property type="match status" value="1"/>
</dbReference>
<organism evidence="10 11">
    <name type="scientific">Gluconobacter japonicus</name>
    <dbReference type="NCBI Taxonomy" id="376620"/>
    <lineage>
        <taxon>Bacteria</taxon>
        <taxon>Pseudomonadati</taxon>
        <taxon>Pseudomonadota</taxon>
        <taxon>Alphaproteobacteria</taxon>
        <taxon>Acetobacterales</taxon>
        <taxon>Acetobacteraceae</taxon>
        <taxon>Gluconobacter</taxon>
    </lineage>
</organism>
<evidence type="ECO:0000256" key="3">
    <source>
        <dbReference type="ARBA" id="ARBA00022722"/>
    </source>
</evidence>
<keyword evidence="6 8" id="KW-0460">Magnesium</keyword>
<comment type="similarity">
    <text evidence="7 8">Belongs to the PINc/VapC protein family.</text>
</comment>
<keyword evidence="11" id="KW-1185">Reference proteome</keyword>
<protein>
    <recommendedName>
        <fullName evidence="8">Ribonuclease VapC</fullName>
        <shortName evidence="8">RNase VapC</shortName>
        <ecNumber evidence="8">3.1.-.-</ecNumber>
    </recommendedName>
    <alternativeName>
        <fullName evidence="8">Toxin VapC</fullName>
    </alternativeName>
</protein>
<gene>
    <name evidence="10" type="primary">stbB</name>
    <name evidence="8" type="synonym">vapC</name>
    <name evidence="10" type="ORF">GCM10010937_01100</name>
</gene>
<evidence type="ECO:0000259" key="9">
    <source>
        <dbReference type="Pfam" id="PF01850"/>
    </source>
</evidence>
<comment type="caution">
    <text evidence="10">The sequence shown here is derived from an EMBL/GenBank/DDBJ whole genome shotgun (WGS) entry which is preliminary data.</text>
</comment>
<dbReference type="HAMAP" id="MF_00265">
    <property type="entry name" value="VapC_Nob1"/>
    <property type="match status" value="1"/>
</dbReference>
<keyword evidence="8" id="KW-0800">Toxin</keyword>
<evidence type="ECO:0000256" key="8">
    <source>
        <dbReference type="HAMAP-Rule" id="MF_00265"/>
    </source>
</evidence>
<dbReference type="SUPFAM" id="SSF88723">
    <property type="entry name" value="PIN domain-like"/>
    <property type="match status" value="1"/>
</dbReference>
<keyword evidence="4 8" id="KW-0479">Metal-binding</keyword>
<evidence type="ECO:0000256" key="5">
    <source>
        <dbReference type="ARBA" id="ARBA00022801"/>
    </source>
</evidence>
<evidence type="ECO:0000256" key="4">
    <source>
        <dbReference type="ARBA" id="ARBA00022723"/>
    </source>
</evidence>
<keyword evidence="2 8" id="KW-1277">Toxin-antitoxin system</keyword>
<dbReference type="InterPro" id="IPR050556">
    <property type="entry name" value="Type_II_TA_system_RNase"/>
</dbReference>
<feature type="domain" description="PIN" evidence="9">
    <location>
        <begin position="3"/>
        <end position="123"/>
    </location>
</feature>
<keyword evidence="3 8" id="KW-0540">Nuclease</keyword>
<evidence type="ECO:0000256" key="2">
    <source>
        <dbReference type="ARBA" id="ARBA00022649"/>
    </source>
</evidence>
<feature type="binding site" evidence="8">
    <location>
        <position position="5"/>
    </location>
    <ligand>
        <name>Mg(2+)</name>
        <dbReference type="ChEBI" id="CHEBI:18420"/>
    </ligand>
</feature>
<dbReference type="PANTHER" id="PTHR33653:SF1">
    <property type="entry name" value="RIBONUCLEASE VAPC2"/>
    <property type="match status" value="1"/>
</dbReference>
<dbReference type="InterPro" id="IPR022907">
    <property type="entry name" value="VapC_family"/>
</dbReference>
<feature type="binding site" evidence="8">
    <location>
        <position position="104"/>
    </location>
    <ligand>
        <name>Mg(2+)</name>
        <dbReference type="ChEBI" id="CHEBI:18420"/>
    </ligand>
</feature>
<evidence type="ECO:0000313" key="11">
    <source>
        <dbReference type="Proteomes" id="UP001156613"/>
    </source>
</evidence>
<accession>A0ABQ5WES1</accession>
<evidence type="ECO:0000256" key="7">
    <source>
        <dbReference type="ARBA" id="ARBA00038093"/>
    </source>
</evidence>
<name>A0ABQ5WES1_GLUJA</name>
<dbReference type="Gene3D" id="3.40.50.1010">
    <property type="entry name" value="5'-nuclease"/>
    <property type="match status" value="1"/>
</dbReference>
<dbReference type="EMBL" id="BSNT01000009">
    <property type="protein sequence ID" value="GLQ58309.1"/>
    <property type="molecule type" value="Genomic_DNA"/>
</dbReference>
<dbReference type="InterPro" id="IPR029060">
    <property type="entry name" value="PIN-like_dom_sf"/>
</dbReference>
<comment type="cofactor">
    <cofactor evidence="1 8">
        <name>Mg(2+)</name>
        <dbReference type="ChEBI" id="CHEBI:18420"/>
    </cofactor>
</comment>
<sequence>MLILDTNVISALMHSKPDRAVISWLDRQTDELLRTTAITVFEIRFGLMRLPAGRRRRALESAFTVVLAEELGGGGLEFDDRAAEATALLAAERQAAGTPVDFRDTAIAGVAIAYRATLVTRNLKHFAGLPVPVISPWNEVAASPG</sequence>
<evidence type="ECO:0000256" key="1">
    <source>
        <dbReference type="ARBA" id="ARBA00001946"/>
    </source>
</evidence>
<dbReference type="EC" id="3.1.-.-" evidence="8"/>
<proteinExistence type="inferred from homology"/>
<dbReference type="CDD" id="cd18731">
    <property type="entry name" value="PIN_NgFitB-like"/>
    <property type="match status" value="1"/>
</dbReference>
<dbReference type="RefSeq" id="WP_062502443.1">
    <property type="nucleotide sequence ID" value="NZ_BEWO01000027.1"/>
</dbReference>
<evidence type="ECO:0000256" key="6">
    <source>
        <dbReference type="ARBA" id="ARBA00022842"/>
    </source>
</evidence>
<dbReference type="Proteomes" id="UP001156613">
    <property type="component" value="Unassembled WGS sequence"/>
</dbReference>
<dbReference type="Pfam" id="PF01850">
    <property type="entry name" value="PIN"/>
    <property type="match status" value="1"/>
</dbReference>